<name>K9H1V6_9PROT</name>
<gene>
    <name evidence="1" type="ORF">C882_3289</name>
</gene>
<proteinExistence type="predicted"/>
<evidence type="ECO:0008006" key="3">
    <source>
        <dbReference type="Google" id="ProtNLM"/>
    </source>
</evidence>
<dbReference type="eggNOG" id="COG3514">
    <property type="taxonomic scope" value="Bacteria"/>
</dbReference>
<dbReference type="Proteomes" id="UP000009881">
    <property type="component" value="Unassembled WGS sequence"/>
</dbReference>
<dbReference type="InterPro" id="IPR025528">
    <property type="entry name" value="BrnA_antitoxin"/>
</dbReference>
<dbReference type="OrthoDB" id="361944at2"/>
<evidence type="ECO:0000313" key="1">
    <source>
        <dbReference type="EMBL" id="EKV32225.1"/>
    </source>
</evidence>
<comment type="caution">
    <text evidence="1">The sequence shown here is derived from an EMBL/GenBank/DDBJ whole genome shotgun (WGS) entry which is preliminary data.</text>
</comment>
<reference evidence="1 2" key="1">
    <citation type="journal article" date="2013" name="Genome Announc.">
        <title>Draft Genome Sequence of an Alphaproteobacterium, Caenispirillum salinarum AK4(T), Isolated from a Solar Saltern.</title>
        <authorList>
            <person name="Khatri I."/>
            <person name="Singh A."/>
            <person name="Korpole S."/>
            <person name="Pinnaka A.K."/>
            <person name="Subramanian S."/>
        </authorList>
    </citation>
    <scope>NUCLEOTIDE SEQUENCE [LARGE SCALE GENOMIC DNA]</scope>
    <source>
        <strain evidence="1 2">AK4</strain>
    </source>
</reference>
<dbReference type="AlphaFoldDB" id="K9H1V6"/>
<dbReference type="Pfam" id="PF14384">
    <property type="entry name" value="BrnA_antitoxin"/>
    <property type="match status" value="1"/>
</dbReference>
<accession>K9H1V6</accession>
<evidence type="ECO:0000313" key="2">
    <source>
        <dbReference type="Proteomes" id="UP000009881"/>
    </source>
</evidence>
<keyword evidence="2" id="KW-1185">Reference proteome</keyword>
<sequence>MTNEKRISRHALKRADPDELRALDAQSEEDIARAVADNPDAPPLRSKEWWADADYVEPRPKTPVSLRLDTDIVEHFKAQGPGYQTRINAVLRKFVEHDRKAS</sequence>
<dbReference type="RefSeq" id="WP_009539486.1">
    <property type="nucleotide sequence ID" value="NZ_ANHY01000004.1"/>
</dbReference>
<dbReference type="EMBL" id="ANHY01000004">
    <property type="protein sequence ID" value="EKV32225.1"/>
    <property type="molecule type" value="Genomic_DNA"/>
</dbReference>
<organism evidence="1 2">
    <name type="scientific">Caenispirillum salinarum AK4</name>
    <dbReference type="NCBI Taxonomy" id="1238182"/>
    <lineage>
        <taxon>Bacteria</taxon>
        <taxon>Pseudomonadati</taxon>
        <taxon>Pseudomonadota</taxon>
        <taxon>Alphaproteobacteria</taxon>
        <taxon>Rhodospirillales</taxon>
        <taxon>Novispirillaceae</taxon>
        <taxon>Caenispirillum</taxon>
    </lineage>
</organism>
<dbReference type="STRING" id="1238182.C882_3289"/>
<dbReference type="PATRIC" id="fig|1238182.3.peg.1037"/>
<protein>
    <recommendedName>
        <fullName evidence="3">BrnA antitoxin family protein</fullName>
    </recommendedName>
</protein>